<keyword evidence="1" id="KW-0067">ATP-binding</keyword>
<keyword evidence="4" id="KW-1185">Reference proteome</keyword>
<dbReference type="GO" id="GO:0005524">
    <property type="term" value="F:ATP binding"/>
    <property type="evidence" value="ECO:0007669"/>
    <property type="project" value="UniProtKB-UniRule"/>
</dbReference>
<evidence type="ECO:0000313" key="5">
    <source>
        <dbReference type="WBParaSite" id="PSU_v2.g6385.t1"/>
    </source>
</evidence>
<protein>
    <submittedName>
        <fullName evidence="5">Protein kinase domain-containing protein</fullName>
    </submittedName>
</protein>
<proteinExistence type="predicted"/>
<dbReference type="InterPro" id="IPR011009">
    <property type="entry name" value="Kinase-like_dom_sf"/>
</dbReference>
<sequence length="329" mass="37912">MTDKTRGAKSRGKRNKSEEDDQSSRSSGSGSDKHHDKSKSDKHDKSSDKQEKPDAPPEEQQQQSQQKKHKKKKKKNLVEFNAEERKQHRIMTAAERPKLEAGDAVSGMKYKFEVISLLGSGGFGDVYKVKPEEKADDIPDYGAAMKTELLNENNNPMMNRLKVECQILKMFETLPPEKKMHFTEMYDRGITPSFKFIVMELVGQSTLEAVENLHEIGYLHRDIKPHNYSIGLGKRANIIYMLDFGIARQFVKSGTKVLRIPRECVKFLGTLKYASRACHQNKEQSRKDDLEAWYYMQLEFVDHPAVFWSQFKDRKQVIIAKEKMFAGES</sequence>
<dbReference type="PROSITE" id="PS50011">
    <property type="entry name" value="PROTEIN_KINASE_DOM"/>
    <property type="match status" value="1"/>
</dbReference>
<dbReference type="InterPro" id="IPR017441">
    <property type="entry name" value="Protein_kinase_ATP_BS"/>
</dbReference>
<name>A0A914Z2U5_9BILA</name>
<dbReference type="Gene3D" id="1.10.510.10">
    <property type="entry name" value="Transferase(Phosphotransferase) domain 1"/>
    <property type="match status" value="1"/>
</dbReference>
<feature type="domain" description="Protein kinase" evidence="3">
    <location>
        <begin position="112"/>
        <end position="329"/>
    </location>
</feature>
<reference evidence="5" key="1">
    <citation type="submission" date="2022-11" db="UniProtKB">
        <authorList>
            <consortium name="WormBaseParasite"/>
        </authorList>
    </citation>
    <scope>IDENTIFICATION</scope>
</reference>
<dbReference type="AlphaFoldDB" id="A0A914Z2U5"/>
<dbReference type="WBParaSite" id="PSU_v2.g6385.t1">
    <property type="protein sequence ID" value="PSU_v2.g6385.t1"/>
    <property type="gene ID" value="PSU_v2.g6385"/>
</dbReference>
<dbReference type="InterPro" id="IPR050235">
    <property type="entry name" value="CK1_Ser-Thr_kinase"/>
</dbReference>
<evidence type="ECO:0000256" key="1">
    <source>
        <dbReference type="PROSITE-ProRule" id="PRU10141"/>
    </source>
</evidence>
<dbReference type="SMART" id="SM00220">
    <property type="entry name" value="S_TKc"/>
    <property type="match status" value="1"/>
</dbReference>
<feature type="binding site" evidence="1">
    <location>
        <position position="146"/>
    </location>
    <ligand>
        <name>ATP</name>
        <dbReference type="ChEBI" id="CHEBI:30616"/>
    </ligand>
</feature>
<dbReference type="InterPro" id="IPR000719">
    <property type="entry name" value="Prot_kinase_dom"/>
</dbReference>
<dbReference type="Proteomes" id="UP000887577">
    <property type="component" value="Unplaced"/>
</dbReference>
<dbReference type="Pfam" id="PF00069">
    <property type="entry name" value="Pkinase"/>
    <property type="match status" value="1"/>
</dbReference>
<dbReference type="PANTHER" id="PTHR11909">
    <property type="entry name" value="CASEIN KINASE-RELATED"/>
    <property type="match status" value="1"/>
</dbReference>
<evidence type="ECO:0000259" key="3">
    <source>
        <dbReference type="PROSITE" id="PS50011"/>
    </source>
</evidence>
<evidence type="ECO:0000256" key="2">
    <source>
        <dbReference type="SAM" id="MobiDB-lite"/>
    </source>
</evidence>
<dbReference type="GO" id="GO:0004672">
    <property type="term" value="F:protein kinase activity"/>
    <property type="evidence" value="ECO:0007669"/>
    <property type="project" value="InterPro"/>
</dbReference>
<organism evidence="4 5">
    <name type="scientific">Panagrolaimus superbus</name>
    <dbReference type="NCBI Taxonomy" id="310955"/>
    <lineage>
        <taxon>Eukaryota</taxon>
        <taxon>Metazoa</taxon>
        <taxon>Ecdysozoa</taxon>
        <taxon>Nematoda</taxon>
        <taxon>Chromadorea</taxon>
        <taxon>Rhabditida</taxon>
        <taxon>Tylenchina</taxon>
        <taxon>Panagrolaimomorpha</taxon>
        <taxon>Panagrolaimoidea</taxon>
        <taxon>Panagrolaimidae</taxon>
        <taxon>Panagrolaimus</taxon>
    </lineage>
</organism>
<dbReference type="PROSITE" id="PS00107">
    <property type="entry name" value="PROTEIN_KINASE_ATP"/>
    <property type="match status" value="1"/>
</dbReference>
<feature type="compositionally biased region" description="Basic and acidic residues" evidence="2">
    <location>
        <begin position="31"/>
        <end position="55"/>
    </location>
</feature>
<accession>A0A914Z2U5</accession>
<evidence type="ECO:0000313" key="4">
    <source>
        <dbReference type="Proteomes" id="UP000887577"/>
    </source>
</evidence>
<dbReference type="SUPFAM" id="SSF56112">
    <property type="entry name" value="Protein kinase-like (PK-like)"/>
    <property type="match status" value="1"/>
</dbReference>
<keyword evidence="1" id="KW-0547">Nucleotide-binding</keyword>
<feature type="compositionally biased region" description="Basic residues" evidence="2">
    <location>
        <begin position="66"/>
        <end position="75"/>
    </location>
</feature>
<feature type="region of interest" description="Disordered" evidence="2">
    <location>
        <begin position="1"/>
        <end position="85"/>
    </location>
</feature>